<feature type="domain" description="Alpha-2-macroglobulin bait region" evidence="3">
    <location>
        <begin position="738"/>
        <end position="888"/>
    </location>
</feature>
<dbReference type="Pfam" id="PF07703">
    <property type="entry name" value="A2M_BRD"/>
    <property type="match status" value="1"/>
</dbReference>
<dbReference type="InterPro" id="IPR041246">
    <property type="entry name" value="Bact_MG10"/>
</dbReference>
<dbReference type="Pfam" id="PF21142">
    <property type="entry name" value="A2M_bMG2"/>
    <property type="match status" value="1"/>
</dbReference>
<dbReference type="InterPro" id="IPR041462">
    <property type="entry name" value="Bact_A2M_MG6"/>
</dbReference>
<dbReference type="Gene3D" id="1.50.10.20">
    <property type="match status" value="1"/>
</dbReference>
<accession>A0A3B0YKB5</accession>
<dbReference type="InterPro" id="IPR002890">
    <property type="entry name" value="MG2"/>
</dbReference>
<sequence>MTNNKLVTPIIIIGTIVVALFAWISLGPTTSSKPDKKTIVAPSEIPIDIISVAERVFDNKPAIAVLMSSPLDPKLRYDKYLKISKKTTKGFQKAVGGWVLSDNGRILYYPHISPQTRYDINVLPGLPAANKSFISAKKDYTIITQKITPYYSFAGKGSILPTRSNDGLPIVTVNFKEVQIQFLRIAPQYISQFLHKYKNNGKIGHPALNNLRTQQLASVVYTGRYRTMGKANQRTTTNVPVHQTKQLKQPGLYLALLSSPGHFNYYHFKSTYFMVTDIGLHARLYKGGLHVYATSLNSGKQLIDTKIKVYNRYGHITEQSTADAQGIAKFQLTPSARSTIIAERGKEIAVLSFKDPALDLSEFKIRGLRQKPLETFVYSNRDLFRPGERVNFSILLRDQDGKKSKQLPLHIKVKRPDGRVMRKFSLQGQKKGKLGYYYHRYAIPKSGQAGKWSLEVRINPADKTPSHTYKFNVEEFLPERMKLDLASTKDFLTPNEVFTINLDGAYLYGAPAAGNRVKAVLNRFPQHHPLTDRPKFYFGDVNESKNKTRTEFLDSKLGKDGKYVITVKPEKAKHHSPFTARVTASIFESGGRPVTRSIKRVVWPAKTLIGVKPLYSGKVAEENTIVEFEVIKVFPNGKLTTASNLDVKLIREDRNYYWSYSAQRGWHYQFSQDEYPVIVRSINLTADQSGKIALPVKYGSYRLEITDPTTQLVMRHRFFAGYNWNQRSQASNARPNAVNLTLRNTKPGSKGFRAGDTAKLKIVAPHAGRAVVTIESNKLLWSKSFHISAKGKEIDFKISPEWANRHDLYVSAIVYRPGQRSERLTPNRAIGVVHLPLDREHRKLKISLDMPKKMQPGRDLVVKIKVANLQNQKALITLSAVDLGILNITDFPTPDPFGFFFAKRSYDVRQYDAFHKVIENKAGVRARLRFGGDAPGKQSKKADAKVKTVALFSGAVDIDDKGEATIKLKVPDYNGSLRVMAVAFSQDRFGSNEGKVVVAAPVIAEIATPRFISPGDLSTLTMDLHNLSGENQNLQVDLQVTSPLQLKHFKKTITLADKQKQVLRLPLSALENFGVGKIFLTVKGKGVDLKRSWELGVRPAFPGLRRVAYKVVKPGTPFVLDKNLHQDLMAGTVDGTLVVSTVPPLNVRGAVKGLLQYPYGCLEQTTSRVFPIVYIDKDKATSLGLKPFTDAKRNELVKQALSHIRSMQLTSGGFGLWNNRSPEEPWLTPYVVHFMLEARAQGYDVPEDMLKKALTNLENRLNNGHRSIGQTFYSRNVNYLFFASKAYSAYVLARVQRASLGTIRQLYHNQIKNSNSIESGLPLVQLGIALKLMGDSKTGMAAIKMGVKKERKTNRYLGDYGSIIRDTGMMISLIHQHKLDIPGADKLLFNLSTTMKTRTYLSTQEQLAVFMASNSLSKFSGKPWQGAIMSHGKSTPLKRKGRYINAFNAAQLDTGVQLSVNSKDPLYAMYVVTGYPKKAPDPITVHINASRTLYDMKGNPVVGDTFKVGQLLIAHISVRSTQRTDNALIVDLLPAGFEIENLNLSKGEDLSKIRIQGKNPKAIMNNKNIVHQEYRDDRFAAAVKLRRFGTTDLFYLVRVVSPGTYSVPPVLVEDMYRPDWRGIGKTAKKITVINVSH</sequence>
<evidence type="ECO:0000256" key="1">
    <source>
        <dbReference type="ARBA" id="ARBA00022729"/>
    </source>
</evidence>
<dbReference type="InterPro" id="IPR049120">
    <property type="entry name" value="A2M_bMG2"/>
</dbReference>
<reference evidence="5" key="1">
    <citation type="submission" date="2018-06" db="EMBL/GenBank/DDBJ databases">
        <authorList>
            <person name="Zhirakovskaya E."/>
        </authorList>
    </citation>
    <scope>NUCLEOTIDE SEQUENCE</scope>
</reference>
<organism evidence="5">
    <name type="scientific">hydrothermal vent metagenome</name>
    <dbReference type="NCBI Taxonomy" id="652676"/>
    <lineage>
        <taxon>unclassified sequences</taxon>
        <taxon>metagenomes</taxon>
        <taxon>ecological metagenomes</taxon>
    </lineage>
</organism>
<dbReference type="EMBL" id="UOFL01000216">
    <property type="protein sequence ID" value="VAW81345.1"/>
    <property type="molecule type" value="Genomic_DNA"/>
</dbReference>
<dbReference type="Pfam" id="PF11974">
    <property type="entry name" value="bMG3"/>
    <property type="match status" value="1"/>
</dbReference>
<dbReference type="Pfam" id="PF17973">
    <property type="entry name" value="bMG10"/>
    <property type="match status" value="1"/>
</dbReference>
<dbReference type="SMART" id="SM01359">
    <property type="entry name" value="A2M_N_2"/>
    <property type="match status" value="1"/>
</dbReference>
<keyword evidence="2" id="KW-0812">Transmembrane</keyword>
<keyword evidence="2" id="KW-0472">Membrane</keyword>
<dbReference type="InterPro" id="IPR051802">
    <property type="entry name" value="YfhM-like"/>
</dbReference>
<gene>
    <name evidence="5" type="ORF">MNBD_GAMMA12-1528</name>
</gene>
<dbReference type="Gene3D" id="2.60.40.1930">
    <property type="match status" value="1"/>
</dbReference>
<evidence type="ECO:0000259" key="3">
    <source>
        <dbReference type="SMART" id="SM01359"/>
    </source>
</evidence>
<dbReference type="Pfam" id="PF01835">
    <property type="entry name" value="MG2"/>
    <property type="match status" value="1"/>
</dbReference>
<dbReference type="GO" id="GO:0004866">
    <property type="term" value="F:endopeptidase inhibitor activity"/>
    <property type="evidence" value="ECO:0007669"/>
    <property type="project" value="InterPro"/>
</dbReference>
<feature type="transmembrane region" description="Helical" evidence="2">
    <location>
        <begin position="7"/>
        <end position="26"/>
    </location>
</feature>
<dbReference type="Pfam" id="PF07678">
    <property type="entry name" value="TED_complement"/>
    <property type="match status" value="1"/>
</dbReference>
<dbReference type="CDD" id="cd02891">
    <property type="entry name" value="A2M_like"/>
    <property type="match status" value="1"/>
</dbReference>
<dbReference type="SUPFAM" id="SSF48239">
    <property type="entry name" value="Terpenoid cyclases/Protein prenyltransferases"/>
    <property type="match status" value="1"/>
</dbReference>
<dbReference type="Pfam" id="PF17970">
    <property type="entry name" value="bMG1"/>
    <property type="match status" value="1"/>
</dbReference>
<protein>
    <submittedName>
        <fullName evidence="5">Alpha-2-macroglobulin</fullName>
    </submittedName>
</protein>
<dbReference type="InterPro" id="IPR026284">
    <property type="entry name" value="A2MG_proteobact"/>
</dbReference>
<evidence type="ECO:0000256" key="2">
    <source>
        <dbReference type="SAM" id="Phobius"/>
    </source>
</evidence>
<dbReference type="PANTHER" id="PTHR40094:SF1">
    <property type="entry name" value="UBIQUITIN DOMAIN-CONTAINING PROTEIN"/>
    <property type="match status" value="1"/>
</dbReference>
<dbReference type="SMART" id="SM01360">
    <property type="entry name" value="A2M"/>
    <property type="match status" value="1"/>
</dbReference>
<keyword evidence="1" id="KW-0732">Signal</keyword>
<keyword evidence="2" id="KW-1133">Transmembrane helix</keyword>
<dbReference type="InterPro" id="IPR001599">
    <property type="entry name" value="Macroglobln_a2"/>
</dbReference>
<dbReference type="InterPro" id="IPR047565">
    <property type="entry name" value="Alpha-macroglob_thiol-ester_cl"/>
</dbReference>
<dbReference type="PANTHER" id="PTHR40094">
    <property type="entry name" value="ALPHA-2-MACROGLOBULIN HOMOLOG"/>
    <property type="match status" value="1"/>
</dbReference>
<dbReference type="InterPro" id="IPR040639">
    <property type="entry name" value="A2MG_MG1"/>
</dbReference>
<evidence type="ECO:0000313" key="5">
    <source>
        <dbReference type="EMBL" id="VAW81345.1"/>
    </source>
</evidence>
<dbReference type="Pfam" id="PF17972">
    <property type="entry name" value="bMG5"/>
    <property type="match status" value="1"/>
</dbReference>
<proteinExistence type="predicted"/>
<dbReference type="PIRSF" id="PIRSF038980">
    <property type="entry name" value="A2M_bac"/>
    <property type="match status" value="1"/>
</dbReference>
<dbReference type="Pfam" id="PF17962">
    <property type="entry name" value="bMG6"/>
    <property type="match status" value="1"/>
</dbReference>
<evidence type="ECO:0000259" key="4">
    <source>
        <dbReference type="SMART" id="SM01360"/>
    </source>
</evidence>
<feature type="domain" description="Alpha-2-macroglobulin" evidence="4">
    <location>
        <begin position="949"/>
        <end position="1038"/>
    </location>
</feature>
<dbReference type="Pfam" id="PF00207">
    <property type="entry name" value="A2M"/>
    <property type="match status" value="1"/>
</dbReference>
<dbReference type="InterPro" id="IPR041203">
    <property type="entry name" value="Bact_A2M_MG5"/>
</dbReference>
<dbReference type="GO" id="GO:0005615">
    <property type="term" value="C:extracellular space"/>
    <property type="evidence" value="ECO:0007669"/>
    <property type="project" value="InterPro"/>
</dbReference>
<dbReference type="InterPro" id="IPR021868">
    <property type="entry name" value="Alpha_2_Macroglob_MG3"/>
</dbReference>
<dbReference type="SMART" id="SM01419">
    <property type="entry name" value="Thiol-ester_cl"/>
    <property type="match status" value="1"/>
</dbReference>
<dbReference type="InterPro" id="IPR008930">
    <property type="entry name" value="Terpenoid_cyclase/PrenylTrfase"/>
</dbReference>
<name>A0A3B0YKB5_9ZZZZ</name>
<dbReference type="InterPro" id="IPR011626">
    <property type="entry name" value="Alpha-macroglobulin_TED"/>
</dbReference>
<dbReference type="InterPro" id="IPR011625">
    <property type="entry name" value="A2M_N_BRD"/>
</dbReference>